<dbReference type="AlphaFoldDB" id="A0A9P4XGN3"/>
<evidence type="ECO:0000313" key="2">
    <source>
        <dbReference type="Proteomes" id="UP000801864"/>
    </source>
</evidence>
<evidence type="ECO:0000313" key="1">
    <source>
        <dbReference type="EMBL" id="KAF3072054.1"/>
    </source>
</evidence>
<dbReference type="Proteomes" id="UP000801864">
    <property type="component" value="Unassembled WGS sequence"/>
</dbReference>
<organism evidence="1 2">
    <name type="scientific">Trichoderma lentiforme</name>
    <dbReference type="NCBI Taxonomy" id="1567552"/>
    <lineage>
        <taxon>Eukaryota</taxon>
        <taxon>Fungi</taxon>
        <taxon>Dikarya</taxon>
        <taxon>Ascomycota</taxon>
        <taxon>Pezizomycotina</taxon>
        <taxon>Sordariomycetes</taxon>
        <taxon>Hypocreomycetidae</taxon>
        <taxon>Hypocreales</taxon>
        <taxon>Hypocreaceae</taxon>
        <taxon>Trichoderma</taxon>
    </lineage>
</organism>
<proteinExistence type="predicted"/>
<dbReference type="EMBL" id="QLNT01000009">
    <property type="protein sequence ID" value="KAF3072054.1"/>
    <property type="molecule type" value="Genomic_DNA"/>
</dbReference>
<gene>
    <name evidence="1" type="ORF">CFAM422_005611</name>
</gene>
<sequence length="118" mass="13553">MEYHREWGGDELCICFSDSGTWYMLIVMQLDSILRICCSGSGSFHHMRSDSKTALTAWGSRYFLSFVRKKLSRNQYRGSPSGLAAFELFEDLEPIVETREPMVSTNGLGVEVEERREE</sequence>
<comment type="caution">
    <text evidence="1">The sequence shown here is derived from an EMBL/GenBank/DDBJ whole genome shotgun (WGS) entry which is preliminary data.</text>
</comment>
<accession>A0A9P4XGN3</accession>
<keyword evidence="2" id="KW-1185">Reference proteome</keyword>
<protein>
    <submittedName>
        <fullName evidence="1">Uncharacterized protein</fullName>
    </submittedName>
</protein>
<name>A0A9P4XGN3_9HYPO</name>
<reference evidence="1 2" key="1">
    <citation type="submission" date="2018-06" db="EMBL/GenBank/DDBJ databases">
        <title>Genome analysis of cellulolytic fungus Trichoderma lentiforme CFAM-422.</title>
        <authorList>
            <person name="Steindorff A.S."/>
            <person name="Formighieri E.F."/>
            <person name="Midorikawa G.E.O."/>
            <person name="Tamietti M.S."/>
            <person name="Ramos E.Z."/>
            <person name="Silva A.S."/>
            <person name="Bon E.P.S."/>
            <person name="Mendes T.D."/>
            <person name="Damaso M.C.T."/>
            <person name="Favaro L.C.L."/>
        </authorList>
    </citation>
    <scope>NUCLEOTIDE SEQUENCE [LARGE SCALE GENOMIC DNA]</scope>
    <source>
        <strain evidence="1 2">CFAM-422</strain>
    </source>
</reference>